<dbReference type="RefSeq" id="WP_093363380.1">
    <property type="nucleotide sequence ID" value="NZ_FOZZ01000001.1"/>
</dbReference>
<evidence type="ECO:0008006" key="3">
    <source>
        <dbReference type="Google" id="ProtNLM"/>
    </source>
</evidence>
<dbReference type="EMBL" id="FOZZ01000001">
    <property type="protein sequence ID" value="SFS35745.1"/>
    <property type="molecule type" value="Genomic_DNA"/>
</dbReference>
<name>A0A1I6P6G7_9SPHI</name>
<keyword evidence="2" id="KW-1185">Reference proteome</keyword>
<dbReference type="OrthoDB" id="1467485at2"/>
<protein>
    <recommendedName>
        <fullName evidence="3">Outer membrane protein beta-barrel domain-containing protein</fullName>
    </recommendedName>
</protein>
<sequence length="283" mass="32533">MSRLRTYLVLILLTLINFTYAQRGLSLPFSSFYDENAWLSMGLQYNYVNSSYKVGLKDNWASMGIRDVPVNNVRYIDEFTSIQSIVSHGMSVALPIEVRFTDNLSSSFQPTFTFINSTGVNFKGPDAGGVEKELIRKMRHVGTGGIEGANYNAFEFPINIRFRSDEKILKNKFNRYRGYVTGGARYIRWANIVGEYNEYKTMIANGTFSNPQMLVMKPGYFAWEAGMGVEIFFPYFRMSPEIKLIQSFGDVLDRKHILSQNNPFMTPLDKTFIRNIQFSLIFQ</sequence>
<accession>A0A1I6P6G7</accession>
<gene>
    <name evidence="1" type="ORF">SAMN05660206_101303</name>
</gene>
<dbReference type="STRING" id="683125.SAMN05660206_101303"/>
<dbReference type="AlphaFoldDB" id="A0A1I6P6G7"/>
<dbReference type="Proteomes" id="UP000198785">
    <property type="component" value="Unassembled WGS sequence"/>
</dbReference>
<reference evidence="1 2" key="1">
    <citation type="submission" date="2016-10" db="EMBL/GenBank/DDBJ databases">
        <authorList>
            <person name="de Groot N.N."/>
        </authorList>
    </citation>
    <scope>NUCLEOTIDE SEQUENCE [LARGE SCALE GENOMIC DNA]</scope>
    <source>
        <strain evidence="1 2">DSM 22789</strain>
    </source>
</reference>
<evidence type="ECO:0000313" key="1">
    <source>
        <dbReference type="EMBL" id="SFS35745.1"/>
    </source>
</evidence>
<organism evidence="1 2">
    <name type="scientific">Sphingobacterium wenxiniae</name>
    <dbReference type="NCBI Taxonomy" id="683125"/>
    <lineage>
        <taxon>Bacteria</taxon>
        <taxon>Pseudomonadati</taxon>
        <taxon>Bacteroidota</taxon>
        <taxon>Sphingobacteriia</taxon>
        <taxon>Sphingobacteriales</taxon>
        <taxon>Sphingobacteriaceae</taxon>
        <taxon>Sphingobacterium</taxon>
    </lineage>
</organism>
<proteinExistence type="predicted"/>
<evidence type="ECO:0000313" key="2">
    <source>
        <dbReference type="Proteomes" id="UP000198785"/>
    </source>
</evidence>